<dbReference type="Gene3D" id="3.20.20.20">
    <property type="entry name" value="Dihydropteroate synthase-like"/>
    <property type="match status" value="1"/>
</dbReference>
<dbReference type="Proteomes" id="UP001278571">
    <property type="component" value="Unassembled WGS sequence"/>
</dbReference>
<dbReference type="RefSeq" id="WP_319007232.1">
    <property type="nucleotide sequence ID" value="NZ_JAWJZF010000021.1"/>
</dbReference>
<evidence type="ECO:0000256" key="6">
    <source>
        <dbReference type="ARBA" id="ARBA00023285"/>
    </source>
</evidence>
<evidence type="ECO:0000256" key="5">
    <source>
        <dbReference type="ARBA" id="ARBA00022723"/>
    </source>
</evidence>
<keyword evidence="2" id="KW-0489">Methyltransferase</keyword>
<keyword evidence="6" id="KW-0170">Cobalt</keyword>
<evidence type="ECO:0000256" key="1">
    <source>
        <dbReference type="ARBA" id="ARBA00010398"/>
    </source>
</evidence>
<evidence type="ECO:0000313" key="9">
    <source>
        <dbReference type="Proteomes" id="UP001278571"/>
    </source>
</evidence>
<dbReference type="GO" id="GO:0004156">
    <property type="term" value="F:dihydropteroate synthase activity"/>
    <property type="evidence" value="ECO:0007669"/>
    <property type="project" value="UniProtKB-EC"/>
</dbReference>
<proteinExistence type="inferred from homology"/>
<keyword evidence="9" id="KW-1185">Reference proteome</keyword>
<feature type="non-terminal residue" evidence="8">
    <location>
        <position position="1"/>
    </location>
</feature>
<dbReference type="Pfam" id="PF00809">
    <property type="entry name" value="Pterin_bind"/>
    <property type="match status" value="1"/>
</dbReference>
<protein>
    <submittedName>
        <fullName evidence="8">Dihydropteroate synthase</fullName>
        <ecNumber evidence="8">2.5.1.15</ecNumber>
    </submittedName>
</protein>
<dbReference type="InterPro" id="IPR000489">
    <property type="entry name" value="Pterin-binding_dom"/>
</dbReference>
<comment type="caution">
    <text evidence="8">The sequence shown here is derived from an EMBL/GenBank/DDBJ whole genome shotgun (WGS) entry which is preliminary data.</text>
</comment>
<keyword evidence="4 8" id="KW-0808">Transferase</keyword>
<evidence type="ECO:0000256" key="3">
    <source>
        <dbReference type="ARBA" id="ARBA00022628"/>
    </source>
</evidence>
<keyword evidence="5" id="KW-0479">Metal-binding</keyword>
<organism evidence="8 9">
    <name type="scientific">Streptomyces roseolus</name>
    <dbReference type="NCBI Taxonomy" id="67358"/>
    <lineage>
        <taxon>Bacteria</taxon>
        <taxon>Bacillati</taxon>
        <taxon>Actinomycetota</taxon>
        <taxon>Actinomycetes</taxon>
        <taxon>Kitasatosporales</taxon>
        <taxon>Streptomycetaceae</taxon>
        <taxon>Streptomyces</taxon>
    </lineage>
</organism>
<name>A0ABU4JYM6_9ACTN</name>
<dbReference type="EMBL" id="JAWJZF010000021">
    <property type="protein sequence ID" value="MDX2290600.1"/>
    <property type="molecule type" value="Genomic_DNA"/>
</dbReference>
<accession>A0ABU4JYM6</accession>
<gene>
    <name evidence="8" type="ORF">R2363_00095</name>
</gene>
<evidence type="ECO:0000256" key="4">
    <source>
        <dbReference type="ARBA" id="ARBA00022679"/>
    </source>
</evidence>
<dbReference type="PROSITE" id="PS50972">
    <property type="entry name" value="PTERIN_BINDING"/>
    <property type="match status" value="1"/>
</dbReference>
<keyword evidence="3" id="KW-0846">Cobalamin</keyword>
<dbReference type="PANTHER" id="PTHR45833:SF1">
    <property type="entry name" value="METHIONINE SYNTHASE"/>
    <property type="match status" value="1"/>
</dbReference>
<reference evidence="8 9" key="1">
    <citation type="submission" date="2023-10" db="EMBL/GenBank/DDBJ databases">
        <authorList>
            <person name="Wang X.X."/>
        </authorList>
    </citation>
    <scope>NUCLEOTIDE SEQUENCE [LARGE SCALE GENOMIC DNA]</scope>
    <source>
        <strain evidence="8 9">NBRC 12816</strain>
    </source>
</reference>
<comment type="similarity">
    <text evidence="1">Belongs to the vitamin-B12 dependent methionine synthase family.</text>
</comment>
<feature type="non-terminal residue" evidence="8">
    <location>
        <position position="79"/>
    </location>
</feature>
<evidence type="ECO:0000313" key="8">
    <source>
        <dbReference type="EMBL" id="MDX2290600.1"/>
    </source>
</evidence>
<dbReference type="EC" id="2.5.1.15" evidence="8"/>
<dbReference type="InterPro" id="IPR050554">
    <property type="entry name" value="Met_Synthase/Corrinoid"/>
</dbReference>
<dbReference type="InterPro" id="IPR011005">
    <property type="entry name" value="Dihydropteroate_synth-like_sf"/>
</dbReference>
<dbReference type="SUPFAM" id="SSF51717">
    <property type="entry name" value="Dihydropteroate synthetase-like"/>
    <property type="match status" value="1"/>
</dbReference>
<dbReference type="PANTHER" id="PTHR45833">
    <property type="entry name" value="METHIONINE SYNTHASE"/>
    <property type="match status" value="1"/>
</dbReference>
<evidence type="ECO:0000259" key="7">
    <source>
        <dbReference type="PROSITE" id="PS50972"/>
    </source>
</evidence>
<evidence type="ECO:0000256" key="2">
    <source>
        <dbReference type="ARBA" id="ARBA00022603"/>
    </source>
</evidence>
<sequence>VPFRQDTSYLAIGERTNANGSKKFREAMLDGRWDDCVEMARDQIREGAHMLDLCVDYVGRDGVADMEELAGRFATASTL</sequence>
<feature type="domain" description="Pterin-binding" evidence="7">
    <location>
        <begin position="9"/>
        <end position="79"/>
    </location>
</feature>